<dbReference type="EMBL" id="CAGS01000712">
    <property type="protein sequence ID" value="CCF86147.1"/>
    <property type="molecule type" value="Genomic_DNA"/>
</dbReference>
<reference evidence="2 3" key="1">
    <citation type="journal article" date="2012" name="ISME J.">
        <title>Nitrification expanded: discovery, physiology and genomics of a nitrite-oxidizing bacterium from the phylum Chloroflexi.</title>
        <authorList>
            <person name="Sorokin D.Y."/>
            <person name="Lucker S."/>
            <person name="Vejmelkova D."/>
            <person name="Kostrikina N.A."/>
            <person name="Kleerebezem R."/>
            <person name="Rijpstra W.I."/>
            <person name="Damste J.S."/>
            <person name="Le Paslier D."/>
            <person name="Muyzer G."/>
            <person name="Wagner M."/>
            <person name="van Loosdrecht M.C."/>
            <person name="Daims H."/>
        </authorList>
    </citation>
    <scope>NUCLEOTIDE SEQUENCE [LARGE SCALE GENOMIC DNA]</scope>
    <source>
        <strain evidence="3">none</strain>
    </source>
</reference>
<feature type="region of interest" description="Disordered" evidence="1">
    <location>
        <begin position="1"/>
        <end position="41"/>
    </location>
</feature>
<dbReference type="AlphaFoldDB" id="I4EN84"/>
<organism evidence="2 3">
    <name type="scientific">Nitrolancea hollandica Lb</name>
    <dbReference type="NCBI Taxonomy" id="1129897"/>
    <lineage>
        <taxon>Bacteria</taxon>
        <taxon>Pseudomonadati</taxon>
        <taxon>Thermomicrobiota</taxon>
        <taxon>Thermomicrobia</taxon>
        <taxon>Sphaerobacterales</taxon>
        <taxon>Sphaerobacterineae</taxon>
        <taxon>Sphaerobacteraceae</taxon>
        <taxon>Nitrolancea</taxon>
    </lineage>
</organism>
<evidence type="ECO:0000256" key="1">
    <source>
        <dbReference type="SAM" id="MobiDB-lite"/>
    </source>
</evidence>
<accession>I4EN84</accession>
<feature type="region of interest" description="Disordered" evidence="1">
    <location>
        <begin position="55"/>
        <end position="83"/>
    </location>
</feature>
<comment type="caution">
    <text evidence="2">The sequence shown here is derived from an EMBL/GenBank/DDBJ whole genome shotgun (WGS) entry which is preliminary data.</text>
</comment>
<proteinExistence type="predicted"/>
<sequence length="83" mass="9123">MSAVSSASRAPRPQTISDRCLETDEAKPHDTPAGSADLDGVAIIRGERDKLREQWKGDLEGGVHDNRVGSRERDSRFSWESDG</sequence>
<name>I4EN84_9BACT</name>
<feature type="compositionally biased region" description="Basic and acidic residues" evidence="1">
    <location>
        <begin position="19"/>
        <end position="30"/>
    </location>
</feature>
<gene>
    <name evidence="2" type="ORF">NITHO_770004</name>
</gene>
<protein>
    <submittedName>
        <fullName evidence="2">Uncharacterized protein</fullName>
    </submittedName>
</protein>
<evidence type="ECO:0000313" key="2">
    <source>
        <dbReference type="EMBL" id="CCF86147.1"/>
    </source>
</evidence>
<keyword evidence="3" id="KW-1185">Reference proteome</keyword>
<feature type="compositionally biased region" description="Low complexity" evidence="1">
    <location>
        <begin position="1"/>
        <end position="13"/>
    </location>
</feature>
<evidence type="ECO:0000313" key="3">
    <source>
        <dbReference type="Proteomes" id="UP000004221"/>
    </source>
</evidence>
<dbReference type="Proteomes" id="UP000004221">
    <property type="component" value="Unassembled WGS sequence"/>
</dbReference>